<organism evidence="2">
    <name type="scientific">marine sediment metagenome</name>
    <dbReference type="NCBI Taxonomy" id="412755"/>
    <lineage>
        <taxon>unclassified sequences</taxon>
        <taxon>metagenomes</taxon>
        <taxon>ecological metagenomes</taxon>
    </lineage>
</organism>
<evidence type="ECO:0008006" key="3">
    <source>
        <dbReference type="Google" id="ProtNLM"/>
    </source>
</evidence>
<dbReference type="InterPro" id="IPR036388">
    <property type="entry name" value="WH-like_DNA-bd_sf"/>
</dbReference>
<reference evidence="2" key="1">
    <citation type="journal article" date="2014" name="Front. Microbiol.">
        <title>High frequency of phylogenetically diverse reductive dehalogenase-homologous genes in deep subseafloor sedimentary metagenomes.</title>
        <authorList>
            <person name="Kawai M."/>
            <person name="Futagami T."/>
            <person name="Toyoda A."/>
            <person name="Takaki Y."/>
            <person name="Nishi S."/>
            <person name="Hori S."/>
            <person name="Arai W."/>
            <person name="Tsubouchi T."/>
            <person name="Morono Y."/>
            <person name="Uchiyama I."/>
            <person name="Ito T."/>
            <person name="Fujiyama A."/>
            <person name="Inagaki F."/>
            <person name="Takami H."/>
        </authorList>
    </citation>
    <scope>NUCLEOTIDE SEQUENCE</scope>
    <source>
        <strain evidence="2">Expedition CK06-06</strain>
    </source>
</reference>
<dbReference type="InterPro" id="IPR027417">
    <property type="entry name" value="P-loop_NTPase"/>
</dbReference>
<dbReference type="SUPFAM" id="SSF52540">
    <property type="entry name" value="P-loop containing nucleoside triphosphate hydrolases"/>
    <property type="match status" value="1"/>
</dbReference>
<name>X0ZCB9_9ZZZZ</name>
<gene>
    <name evidence="2" type="ORF">S01H1_78477</name>
</gene>
<dbReference type="AlphaFoldDB" id="X0ZCB9"/>
<comment type="caution">
    <text evidence="2">The sequence shown here is derived from an EMBL/GenBank/DDBJ whole genome shotgun (WGS) entry which is preliminary data.</text>
</comment>
<evidence type="ECO:0000313" key="2">
    <source>
        <dbReference type="EMBL" id="GAG46021.1"/>
    </source>
</evidence>
<evidence type="ECO:0000256" key="1">
    <source>
        <dbReference type="SAM" id="MobiDB-lite"/>
    </source>
</evidence>
<feature type="non-terminal residue" evidence="2">
    <location>
        <position position="229"/>
    </location>
</feature>
<accession>X0ZCB9</accession>
<feature type="region of interest" description="Disordered" evidence="1">
    <location>
        <begin position="186"/>
        <end position="206"/>
    </location>
</feature>
<protein>
    <recommendedName>
        <fullName evidence="3">C-terminal of Roc (COR) domain-containing protein</fullName>
    </recommendedName>
</protein>
<sequence>FGGQREYRITHQFFFSPRSLYLVVWDPRSGADKCDVNGWIERIKLRVGADATILVVATHARTGEPPPGIHIDQDDLRRKHGDVIAGFFETDSFEDETTNRVGIDVLREAISHHAAHLRGMGDPLPPAWKKARADILALALERTPWIPRDRFVEICRSHGMPEDSTAGLMILMHQLGQIVYFGPGDEPRASARADSQTPGDSHTLKEEDRQLGDVVILMPEWLAKAVCFV</sequence>
<dbReference type="Pfam" id="PF08477">
    <property type="entry name" value="Roc"/>
    <property type="match status" value="1"/>
</dbReference>
<dbReference type="Gene3D" id="3.40.50.300">
    <property type="entry name" value="P-loop containing nucleotide triphosphate hydrolases"/>
    <property type="match status" value="1"/>
</dbReference>
<feature type="non-terminal residue" evidence="2">
    <location>
        <position position="1"/>
    </location>
</feature>
<proteinExistence type="predicted"/>
<dbReference type="EMBL" id="BARS01052820">
    <property type="protein sequence ID" value="GAG46021.1"/>
    <property type="molecule type" value="Genomic_DNA"/>
</dbReference>
<dbReference type="Gene3D" id="1.10.10.10">
    <property type="entry name" value="Winged helix-like DNA-binding domain superfamily/Winged helix DNA-binding domain"/>
    <property type="match status" value="1"/>
</dbReference>